<dbReference type="Proteomes" id="UP001610334">
    <property type="component" value="Unassembled WGS sequence"/>
</dbReference>
<evidence type="ECO:0000256" key="4">
    <source>
        <dbReference type="ARBA" id="ARBA00012382"/>
    </source>
</evidence>
<sequence length="366" mass="41174">MILSFDTLNAPHPYQECYPPRWNVHLPPIPYTNGYSMSQAPSMTESDSSLNGTSTVLNGTDANNLRETREEVIISAPVKYITTLPGKDIRGKLISAFNERFQIPDEQLETIKRVVGLLHVASLLIDDIEDSSKLRRGFPVAHSIFGIPQTINSANYAYFQAQSEVLKLRKCEQAFAIFTEELLRLHRGQGMDLYWRDSLTCPSEDEYLDMVANKTGGLFRLAIKLIQLESEVDENCVPLVDLLGIIFQIRDDYQNLQSDQYAKNKGFGEDITEGKFSYPIVHSIRSRPGSEGSLQLVNILRQKTEDEAVKRYTIQILEDTGSFEYTRQKLRDLTAKARSMLDGLGKRGAGAAAGLLGILDFLELKE</sequence>
<dbReference type="PANTHER" id="PTHR12001">
    <property type="entry name" value="GERANYLGERANYL PYROPHOSPHATE SYNTHASE"/>
    <property type="match status" value="1"/>
</dbReference>
<evidence type="ECO:0000256" key="16">
    <source>
        <dbReference type="ARBA" id="ARBA00048119"/>
    </source>
</evidence>
<dbReference type="PROSITE" id="PS00723">
    <property type="entry name" value="POLYPRENYL_SYNTHASE_1"/>
    <property type="match status" value="1"/>
</dbReference>
<protein>
    <recommendedName>
        <fullName evidence="14">(2E,6E)-farnesyl diphosphate synthase</fullName>
        <ecNumber evidence="6">2.5.1.1</ecNumber>
        <ecNumber evidence="5">2.5.1.10</ecNumber>
        <ecNumber evidence="4">2.5.1.29</ecNumber>
    </recommendedName>
    <alternativeName>
        <fullName evidence="13">Dimethylallyltranstransferase</fullName>
    </alternativeName>
    <alternativeName>
        <fullName evidence="12">Farnesyl diphosphate synthase</fullName>
    </alternativeName>
    <alternativeName>
        <fullName evidence="10">Farnesyltranstransferase</fullName>
    </alternativeName>
    <alternativeName>
        <fullName evidence="15">Geranylgeranyl diphosphate synthase</fullName>
    </alternativeName>
    <alternativeName>
        <fullName evidence="11">Geranyltranstransferase</fullName>
    </alternativeName>
</protein>
<dbReference type="PROSITE" id="PS00444">
    <property type="entry name" value="POLYPRENYL_SYNTHASE_2"/>
    <property type="match status" value="1"/>
</dbReference>
<dbReference type="EMBL" id="JBFXLT010000006">
    <property type="protein sequence ID" value="KAL2820630.1"/>
    <property type="molecule type" value="Genomic_DNA"/>
</dbReference>
<accession>A0ABR4HYR4</accession>
<dbReference type="SFLD" id="SFLDS00005">
    <property type="entry name" value="Isoprenoid_Synthase_Type_I"/>
    <property type="match status" value="1"/>
</dbReference>
<comment type="catalytic activity">
    <reaction evidence="18">
        <text>isopentenyl diphosphate + (2E)-geranyl diphosphate = (2E,6E)-farnesyl diphosphate + diphosphate</text>
        <dbReference type="Rhea" id="RHEA:19361"/>
        <dbReference type="ChEBI" id="CHEBI:33019"/>
        <dbReference type="ChEBI" id="CHEBI:58057"/>
        <dbReference type="ChEBI" id="CHEBI:128769"/>
        <dbReference type="ChEBI" id="CHEBI:175763"/>
        <dbReference type="EC" id="2.5.1.10"/>
    </reaction>
</comment>
<comment type="catalytic activity">
    <reaction evidence="16">
        <text>isopentenyl diphosphate + (2E,6E)-farnesyl diphosphate = (2E,6E,10E)-geranylgeranyl diphosphate + diphosphate</text>
        <dbReference type="Rhea" id="RHEA:17653"/>
        <dbReference type="ChEBI" id="CHEBI:33019"/>
        <dbReference type="ChEBI" id="CHEBI:58756"/>
        <dbReference type="ChEBI" id="CHEBI:128769"/>
        <dbReference type="ChEBI" id="CHEBI:175763"/>
        <dbReference type="EC" id="2.5.1.29"/>
    </reaction>
</comment>
<evidence type="ECO:0000256" key="15">
    <source>
        <dbReference type="ARBA" id="ARBA00033096"/>
    </source>
</evidence>
<dbReference type="SUPFAM" id="SSF48576">
    <property type="entry name" value="Terpenoid synthases"/>
    <property type="match status" value="1"/>
</dbReference>
<proteinExistence type="inferred from homology"/>
<reference evidence="20 21" key="1">
    <citation type="submission" date="2024-07" db="EMBL/GenBank/DDBJ databases">
        <title>Section-level genome sequencing and comparative genomics of Aspergillus sections Usti and Cavernicolus.</title>
        <authorList>
            <consortium name="Lawrence Berkeley National Laboratory"/>
            <person name="Nybo J.L."/>
            <person name="Vesth T.C."/>
            <person name="Theobald S."/>
            <person name="Frisvad J.C."/>
            <person name="Larsen T.O."/>
            <person name="Kjaerboelling I."/>
            <person name="Rothschild-Mancinelli K."/>
            <person name="Lyhne E.K."/>
            <person name="Kogle M.E."/>
            <person name="Barry K."/>
            <person name="Clum A."/>
            <person name="Na H."/>
            <person name="Ledsgaard L."/>
            <person name="Lin J."/>
            <person name="Lipzen A."/>
            <person name="Kuo A."/>
            <person name="Riley R."/>
            <person name="Mondo S."/>
            <person name="Labutti K."/>
            <person name="Haridas S."/>
            <person name="Pangalinan J."/>
            <person name="Salamov A.A."/>
            <person name="Simmons B.A."/>
            <person name="Magnuson J.K."/>
            <person name="Chen J."/>
            <person name="Drula E."/>
            <person name="Henrissat B."/>
            <person name="Wiebenga A."/>
            <person name="Lubbers R.J."/>
            <person name="Gomes A.C."/>
            <person name="Makela M.R."/>
            <person name="Stajich J."/>
            <person name="Grigoriev I.V."/>
            <person name="Mortensen U.H."/>
            <person name="De Vries R.P."/>
            <person name="Baker S.E."/>
            <person name="Andersen M.R."/>
        </authorList>
    </citation>
    <scope>NUCLEOTIDE SEQUENCE [LARGE SCALE GENOMIC DNA]</scope>
    <source>
        <strain evidence="20 21">CBS 588.65</strain>
    </source>
</reference>
<organism evidence="20 21">
    <name type="scientific">Aspergillus granulosus</name>
    <dbReference type="NCBI Taxonomy" id="176169"/>
    <lineage>
        <taxon>Eukaryota</taxon>
        <taxon>Fungi</taxon>
        <taxon>Dikarya</taxon>
        <taxon>Ascomycota</taxon>
        <taxon>Pezizomycotina</taxon>
        <taxon>Eurotiomycetes</taxon>
        <taxon>Eurotiomycetidae</taxon>
        <taxon>Eurotiales</taxon>
        <taxon>Aspergillaceae</taxon>
        <taxon>Aspergillus</taxon>
        <taxon>Aspergillus subgen. Nidulantes</taxon>
    </lineage>
</organism>
<evidence type="ECO:0000256" key="6">
    <source>
        <dbReference type="ARBA" id="ARBA00012833"/>
    </source>
</evidence>
<evidence type="ECO:0000313" key="21">
    <source>
        <dbReference type="Proteomes" id="UP001610334"/>
    </source>
</evidence>
<evidence type="ECO:0000256" key="12">
    <source>
        <dbReference type="ARBA" id="ARBA00032424"/>
    </source>
</evidence>
<evidence type="ECO:0000256" key="13">
    <source>
        <dbReference type="ARBA" id="ARBA00032448"/>
    </source>
</evidence>
<dbReference type="InterPro" id="IPR008949">
    <property type="entry name" value="Isoprenoid_synthase_dom_sf"/>
</dbReference>
<evidence type="ECO:0000256" key="8">
    <source>
        <dbReference type="ARBA" id="ARBA00022723"/>
    </source>
</evidence>
<evidence type="ECO:0000256" key="18">
    <source>
        <dbReference type="ARBA" id="ARBA00049399"/>
    </source>
</evidence>
<evidence type="ECO:0000313" key="20">
    <source>
        <dbReference type="EMBL" id="KAL2820630.1"/>
    </source>
</evidence>
<evidence type="ECO:0000256" key="7">
    <source>
        <dbReference type="ARBA" id="ARBA00022679"/>
    </source>
</evidence>
<name>A0ABR4HYR4_9EURO</name>
<dbReference type="EC" id="2.5.1.29" evidence="4"/>
<keyword evidence="7 19" id="KW-0808">Transferase</keyword>
<evidence type="ECO:0000256" key="19">
    <source>
        <dbReference type="RuleBase" id="RU004466"/>
    </source>
</evidence>
<evidence type="ECO:0000256" key="1">
    <source>
        <dbReference type="ARBA" id="ARBA00001946"/>
    </source>
</evidence>
<gene>
    <name evidence="20" type="ORF">BJX63DRAFT_444184</name>
</gene>
<comment type="catalytic activity">
    <reaction evidence="17">
        <text>isopentenyl diphosphate + dimethylallyl diphosphate = (2E)-geranyl diphosphate + diphosphate</text>
        <dbReference type="Rhea" id="RHEA:22408"/>
        <dbReference type="ChEBI" id="CHEBI:33019"/>
        <dbReference type="ChEBI" id="CHEBI:57623"/>
        <dbReference type="ChEBI" id="CHEBI:58057"/>
        <dbReference type="ChEBI" id="CHEBI:128769"/>
        <dbReference type="EC" id="2.5.1.1"/>
    </reaction>
</comment>
<dbReference type="EC" id="2.5.1.1" evidence="6"/>
<dbReference type="PANTHER" id="PTHR12001:SF70">
    <property type="entry name" value="PYROPHOSPHATE SYNTHETASE ATMG, PUTATIVE (AFU_ORTHOLOGUE AFUA_8G02400)-RELATED"/>
    <property type="match status" value="1"/>
</dbReference>
<dbReference type="Pfam" id="PF00348">
    <property type="entry name" value="polyprenyl_synt"/>
    <property type="match status" value="1"/>
</dbReference>
<keyword evidence="8" id="KW-0479">Metal-binding</keyword>
<dbReference type="Gene3D" id="1.10.600.10">
    <property type="entry name" value="Farnesyl Diphosphate Synthase"/>
    <property type="match status" value="1"/>
</dbReference>
<dbReference type="InterPro" id="IPR033749">
    <property type="entry name" value="Polyprenyl_synt_CS"/>
</dbReference>
<evidence type="ECO:0000256" key="9">
    <source>
        <dbReference type="ARBA" id="ARBA00022842"/>
    </source>
</evidence>
<dbReference type="CDD" id="cd00685">
    <property type="entry name" value="Trans_IPPS_HT"/>
    <property type="match status" value="1"/>
</dbReference>
<comment type="cofactor">
    <cofactor evidence="1">
        <name>Mg(2+)</name>
        <dbReference type="ChEBI" id="CHEBI:18420"/>
    </cofactor>
</comment>
<evidence type="ECO:0000256" key="17">
    <source>
        <dbReference type="ARBA" id="ARBA00049291"/>
    </source>
</evidence>
<comment type="caution">
    <text evidence="20">The sequence shown here is derived from an EMBL/GenBank/DDBJ whole genome shotgun (WGS) entry which is preliminary data.</text>
</comment>
<dbReference type="InterPro" id="IPR000092">
    <property type="entry name" value="Polyprenyl_synt"/>
</dbReference>
<comment type="pathway">
    <text evidence="2">Secondary metabolite biosynthesis; terpenoid biosynthesis.</text>
</comment>
<evidence type="ECO:0000256" key="11">
    <source>
        <dbReference type="ARBA" id="ARBA00032380"/>
    </source>
</evidence>
<evidence type="ECO:0000256" key="14">
    <source>
        <dbReference type="ARBA" id="ARBA00032873"/>
    </source>
</evidence>
<evidence type="ECO:0000256" key="2">
    <source>
        <dbReference type="ARBA" id="ARBA00004721"/>
    </source>
</evidence>
<evidence type="ECO:0000256" key="10">
    <source>
        <dbReference type="ARBA" id="ARBA00032052"/>
    </source>
</evidence>
<keyword evidence="21" id="KW-1185">Reference proteome</keyword>
<evidence type="ECO:0000256" key="5">
    <source>
        <dbReference type="ARBA" id="ARBA00012439"/>
    </source>
</evidence>
<evidence type="ECO:0000256" key="3">
    <source>
        <dbReference type="ARBA" id="ARBA00006706"/>
    </source>
</evidence>
<dbReference type="EC" id="2.5.1.10" evidence="5"/>
<keyword evidence="9" id="KW-0460">Magnesium</keyword>
<comment type="similarity">
    <text evidence="3 19">Belongs to the FPP/GGPP synthase family.</text>
</comment>